<dbReference type="EMBL" id="CAJVCH010529236">
    <property type="protein sequence ID" value="CAG7823368.1"/>
    <property type="molecule type" value="Genomic_DNA"/>
</dbReference>
<evidence type="ECO:0000313" key="1">
    <source>
        <dbReference type="EMBL" id="CAG7823368.1"/>
    </source>
</evidence>
<name>A0A8J2L0U6_9HEXA</name>
<proteinExistence type="predicted"/>
<sequence>MASILLMKLKNIYVVPSRKHFVEEDEDVSDDRIFMDLSDDIAGDESFNAAVIEINLAQHESSVNTANSLSLQILGMQPSAETSNITDESDLSDEAKSALDTLKSIIDRKETRQEERDELTHLASVAGCFLASVAVVSVQLISVLSLNETNLLAHLEQLDDFKPPKELVNSCPYYISGFDHEKRPVLIVEIGKCPIRKTV</sequence>
<comment type="caution">
    <text evidence="1">The sequence shown here is derived from an EMBL/GenBank/DDBJ whole genome shotgun (WGS) entry which is preliminary data.</text>
</comment>
<feature type="non-terminal residue" evidence="1">
    <location>
        <position position="1"/>
    </location>
</feature>
<gene>
    <name evidence="1" type="ORF">AFUS01_LOCUS33589</name>
</gene>
<reference evidence="1" key="1">
    <citation type="submission" date="2021-06" db="EMBL/GenBank/DDBJ databases">
        <authorList>
            <person name="Hodson N. C."/>
            <person name="Mongue J. A."/>
            <person name="Jaron S. K."/>
        </authorList>
    </citation>
    <scope>NUCLEOTIDE SEQUENCE</scope>
</reference>
<organism evidence="1 2">
    <name type="scientific">Allacma fusca</name>
    <dbReference type="NCBI Taxonomy" id="39272"/>
    <lineage>
        <taxon>Eukaryota</taxon>
        <taxon>Metazoa</taxon>
        <taxon>Ecdysozoa</taxon>
        <taxon>Arthropoda</taxon>
        <taxon>Hexapoda</taxon>
        <taxon>Collembola</taxon>
        <taxon>Symphypleona</taxon>
        <taxon>Sminthuridae</taxon>
        <taxon>Allacma</taxon>
    </lineage>
</organism>
<dbReference type="Proteomes" id="UP000708208">
    <property type="component" value="Unassembled WGS sequence"/>
</dbReference>
<dbReference type="AlphaFoldDB" id="A0A8J2L0U6"/>
<evidence type="ECO:0000313" key="2">
    <source>
        <dbReference type="Proteomes" id="UP000708208"/>
    </source>
</evidence>
<keyword evidence="2" id="KW-1185">Reference proteome</keyword>
<protein>
    <submittedName>
        <fullName evidence="1">Uncharacterized protein</fullName>
    </submittedName>
</protein>
<accession>A0A8J2L0U6</accession>